<gene>
    <name evidence="1" type="ORF">EV129_1041</name>
</gene>
<dbReference type="AlphaFoldDB" id="A0A4R3RSG5"/>
<accession>A0A4R3RSG5</accession>
<proteinExistence type="predicted"/>
<reference evidence="1 2" key="1">
    <citation type="submission" date="2019-03" db="EMBL/GenBank/DDBJ databases">
        <title>Genomic Encyclopedia of Type Strains, Phase IV (KMG-V): Genome sequencing to study the core and pangenomes of soil and plant-associated prokaryotes.</title>
        <authorList>
            <person name="Whitman W."/>
        </authorList>
    </citation>
    <scope>NUCLEOTIDE SEQUENCE [LARGE SCALE GENOMIC DNA]</scope>
    <source>
        <strain evidence="1 2">IE4868</strain>
    </source>
</reference>
<evidence type="ECO:0000313" key="1">
    <source>
        <dbReference type="EMBL" id="TCU38401.1"/>
    </source>
</evidence>
<dbReference type="EMBL" id="SMBK01000004">
    <property type="protein sequence ID" value="TCU38401.1"/>
    <property type="molecule type" value="Genomic_DNA"/>
</dbReference>
<name>A0A4R3RSG5_9HYPH</name>
<protein>
    <submittedName>
        <fullName evidence="1">Uncharacterized protein</fullName>
    </submittedName>
</protein>
<organism evidence="1 2">
    <name type="scientific">Rhizobium azibense</name>
    <dbReference type="NCBI Taxonomy" id="1136135"/>
    <lineage>
        <taxon>Bacteria</taxon>
        <taxon>Pseudomonadati</taxon>
        <taxon>Pseudomonadota</taxon>
        <taxon>Alphaproteobacteria</taxon>
        <taxon>Hyphomicrobiales</taxon>
        <taxon>Rhizobiaceae</taxon>
        <taxon>Rhizobium/Agrobacterium group</taxon>
        <taxon>Rhizobium</taxon>
    </lineage>
</organism>
<comment type="caution">
    <text evidence="1">The sequence shown here is derived from an EMBL/GenBank/DDBJ whole genome shotgun (WGS) entry which is preliminary data.</text>
</comment>
<evidence type="ECO:0000313" key="2">
    <source>
        <dbReference type="Proteomes" id="UP000295507"/>
    </source>
</evidence>
<dbReference type="Proteomes" id="UP000295507">
    <property type="component" value="Unassembled WGS sequence"/>
</dbReference>
<sequence length="34" mass="4131">MSYTRDDRSLPTEGWRCQGSQMRKCFESFSPWAW</sequence>